<dbReference type="Pfam" id="PF01832">
    <property type="entry name" value="Glucosaminidase"/>
    <property type="match status" value="1"/>
</dbReference>
<dbReference type="EMBL" id="OQ749652">
    <property type="protein sequence ID" value="WIC39531.1"/>
    <property type="molecule type" value="Genomic_DNA"/>
</dbReference>
<dbReference type="InterPro" id="IPR002901">
    <property type="entry name" value="MGlyc_endo_b_GlcNAc-like_dom"/>
</dbReference>
<sequence>MTKIQNTNNVIAGAIPSEISADLMVEWFNTKANEADCKLSVPLRVLAHQFLEEGAAEGIRGDIAFCQSIKETGWFRFGGQVLPEQNNFAGIGATNNSPVGKGAWFESARLGVRAQIQHLKAYANDEALVNECVDPRFGLVTRGAAGNKWTGLNGRWAVPGKGYGESILALWEEMYNFCVEEEEEGPSEWAEDSWEWAQDTGLTDGTDPQGNLTREQAAVMLERLYNVQRRDAIFAHLEAAKSLLSAEESLEDFI</sequence>
<protein>
    <submittedName>
        <fullName evidence="2">N-acetylmuramoyl-L-alanine amidase</fullName>
    </submittedName>
</protein>
<evidence type="ECO:0000259" key="1">
    <source>
        <dbReference type="Pfam" id="PF01832"/>
    </source>
</evidence>
<dbReference type="GO" id="GO:0004040">
    <property type="term" value="F:amidase activity"/>
    <property type="evidence" value="ECO:0007669"/>
    <property type="project" value="InterPro"/>
</dbReference>
<accession>A0AAF0LYC2</accession>
<dbReference type="Proteomes" id="UP001237988">
    <property type="component" value="Segment"/>
</dbReference>
<evidence type="ECO:0000313" key="3">
    <source>
        <dbReference type="Proteomes" id="UP001237988"/>
    </source>
</evidence>
<evidence type="ECO:0000313" key="2">
    <source>
        <dbReference type="EMBL" id="WIC39531.1"/>
    </source>
</evidence>
<reference evidence="2" key="1">
    <citation type="submission" date="2023-04" db="EMBL/GenBank/DDBJ databases">
        <title>Bacteriophage Phass-1 Discovered in the Human Gut Virome - the Founding Member of the Proposed New Family Phassviridae.</title>
        <authorList>
            <person name="Tikunov A.Y."/>
            <person name="Morozova V.V."/>
            <person name="Chechushkov A.V."/>
            <person name="Tikunova N.V."/>
        </authorList>
    </citation>
    <scope>NUCLEOTIDE SEQUENCE</scope>
</reference>
<feature type="domain" description="Mannosyl-glycoprotein endo-beta-N-acetylglucosamidase-like" evidence="1">
    <location>
        <begin position="48"/>
        <end position="124"/>
    </location>
</feature>
<name>A0AAF0LYC2_9CAUD</name>
<organism evidence="2 3">
    <name type="scientific">Phage Phass-1</name>
    <dbReference type="NCBI Taxonomy" id="3043662"/>
    <lineage>
        <taxon>Viruses</taxon>
        <taxon>Duplodnaviria</taxon>
        <taxon>Heunggongvirae</taxon>
        <taxon>Uroviricota</taxon>
        <taxon>Caudoviricetes</taxon>
        <taxon>Caudoviricetes code 15 clade</taxon>
    </lineage>
</organism>
<proteinExistence type="predicted"/>